<keyword evidence="5 8" id="KW-0812">Transmembrane</keyword>
<dbReference type="EMBL" id="CADCTB010000116">
    <property type="protein sequence ID" value="CAA9244545.1"/>
    <property type="molecule type" value="Genomic_DNA"/>
</dbReference>
<sequence>MALAGAVAAAALLPVAYLLVRAGGGGWSALADTLFLDRTARLLVRSLALAAAVSVASAAIGIALAWLTVRCDLPGRRVWRVVAALPLAVPSYVAAFAFVSNVPTLTGFLPTFAVLTLLSYPYVFLPVAAVLERVDPAMEEAARSLGDGPATAFRRVTLRQVRPAAATGSLLVCLYVLSDFGAVSILRFDSFTRVIYQSYQSSFDRRPAAILGCLLLVFTLGILVAEARTRGRARYYGGSRGAQRRPPLVPLGRWRWVALALPVAVAALALIVPLATTLRWLAESVRADVDMARVGRAGGGTVTASVLGAVVTAVAAVPVALLAARSRSRVAAFIERSAFVGHALPGIVVALSLVFFTVRFMNPLYQRLPVLVFAYVVLFLPLAVSSIYGSALQAPPALDEVARSLGKRPGEVFRTVTAPLLAPGVAAGTALVFLTCLKELPATLLLGPVGFETLATRVWSATQAGAFGDAALPALLLVAVGVVPTWALTRRGRTTVS</sequence>
<evidence type="ECO:0000256" key="3">
    <source>
        <dbReference type="ARBA" id="ARBA00022475"/>
    </source>
</evidence>
<dbReference type="PANTHER" id="PTHR43357">
    <property type="entry name" value="INNER MEMBRANE ABC TRANSPORTER PERMEASE PROTEIN YDCV"/>
    <property type="match status" value="1"/>
</dbReference>
<feature type="transmembrane region" description="Helical" evidence="8">
    <location>
        <begin position="81"/>
        <end position="102"/>
    </location>
</feature>
<dbReference type="PROSITE" id="PS50928">
    <property type="entry name" value="ABC_TM1"/>
    <property type="match status" value="2"/>
</dbReference>
<gene>
    <name evidence="10" type="ORF">AVDCRST_MAG10-1870</name>
</gene>
<accession>A0A6J4IA03</accession>
<feature type="transmembrane region" description="Helical" evidence="8">
    <location>
        <begin position="336"/>
        <end position="358"/>
    </location>
</feature>
<evidence type="ECO:0000256" key="7">
    <source>
        <dbReference type="ARBA" id="ARBA00023136"/>
    </source>
</evidence>
<dbReference type="InterPro" id="IPR035906">
    <property type="entry name" value="MetI-like_sf"/>
</dbReference>
<reference evidence="10" key="1">
    <citation type="submission" date="2020-02" db="EMBL/GenBank/DDBJ databases">
        <authorList>
            <person name="Meier V. D."/>
        </authorList>
    </citation>
    <scope>NUCLEOTIDE SEQUENCE</scope>
    <source>
        <strain evidence="10">AVDCRST_MAG10</strain>
    </source>
</reference>
<dbReference type="Gene3D" id="1.10.3720.10">
    <property type="entry name" value="MetI-like"/>
    <property type="match status" value="2"/>
</dbReference>
<protein>
    <submittedName>
        <fullName evidence="10">Ferric iron ABC transporter, permease protein</fullName>
    </submittedName>
</protein>
<organism evidence="10">
    <name type="scientific">uncultured Acidimicrobiales bacterium</name>
    <dbReference type="NCBI Taxonomy" id="310071"/>
    <lineage>
        <taxon>Bacteria</taxon>
        <taxon>Bacillati</taxon>
        <taxon>Actinomycetota</taxon>
        <taxon>Acidimicrobiia</taxon>
        <taxon>Acidimicrobiales</taxon>
        <taxon>environmental samples</taxon>
    </lineage>
</organism>
<feature type="transmembrane region" description="Helical" evidence="8">
    <location>
        <begin position="254"/>
        <end position="282"/>
    </location>
</feature>
<keyword evidence="6 8" id="KW-1133">Transmembrane helix</keyword>
<evidence type="ECO:0000259" key="9">
    <source>
        <dbReference type="PROSITE" id="PS50928"/>
    </source>
</evidence>
<keyword evidence="4" id="KW-0997">Cell inner membrane</keyword>
<keyword evidence="7 8" id="KW-0472">Membrane</keyword>
<dbReference type="GO" id="GO:0005886">
    <property type="term" value="C:plasma membrane"/>
    <property type="evidence" value="ECO:0007669"/>
    <property type="project" value="UniProtKB-SubCell"/>
</dbReference>
<dbReference type="PANTHER" id="PTHR43357:SF3">
    <property type="entry name" value="FE(3+)-TRANSPORT SYSTEM PERMEASE PROTEIN FBPB 2"/>
    <property type="match status" value="1"/>
</dbReference>
<keyword evidence="3" id="KW-1003">Cell membrane</keyword>
<comment type="similarity">
    <text evidence="8">Belongs to the binding-protein-dependent transport system permease family.</text>
</comment>
<feature type="transmembrane region" description="Helical" evidence="8">
    <location>
        <begin position="302"/>
        <end position="324"/>
    </location>
</feature>
<dbReference type="GO" id="GO:0055085">
    <property type="term" value="P:transmembrane transport"/>
    <property type="evidence" value="ECO:0007669"/>
    <property type="project" value="InterPro"/>
</dbReference>
<evidence type="ECO:0000256" key="8">
    <source>
        <dbReference type="RuleBase" id="RU363032"/>
    </source>
</evidence>
<keyword evidence="2 8" id="KW-0813">Transport</keyword>
<feature type="transmembrane region" description="Helical" evidence="8">
    <location>
        <begin position="208"/>
        <end position="225"/>
    </location>
</feature>
<dbReference type="SUPFAM" id="SSF161098">
    <property type="entry name" value="MetI-like"/>
    <property type="match status" value="2"/>
</dbReference>
<evidence type="ECO:0000313" key="10">
    <source>
        <dbReference type="EMBL" id="CAA9244545.1"/>
    </source>
</evidence>
<dbReference type="InterPro" id="IPR000515">
    <property type="entry name" value="MetI-like"/>
</dbReference>
<evidence type="ECO:0000256" key="2">
    <source>
        <dbReference type="ARBA" id="ARBA00022448"/>
    </source>
</evidence>
<feature type="transmembrane region" description="Helical" evidence="8">
    <location>
        <begin position="164"/>
        <end position="188"/>
    </location>
</feature>
<name>A0A6J4IA03_9ACTN</name>
<feature type="transmembrane region" description="Helical" evidence="8">
    <location>
        <begin position="470"/>
        <end position="489"/>
    </location>
</feature>
<evidence type="ECO:0000256" key="5">
    <source>
        <dbReference type="ARBA" id="ARBA00022692"/>
    </source>
</evidence>
<dbReference type="CDD" id="cd06261">
    <property type="entry name" value="TM_PBP2"/>
    <property type="match status" value="2"/>
</dbReference>
<feature type="transmembrane region" description="Helical" evidence="8">
    <location>
        <begin position="412"/>
        <end position="434"/>
    </location>
</feature>
<comment type="subcellular location">
    <subcellularLocation>
        <location evidence="1">Cell inner membrane</location>
        <topology evidence="1">Multi-pass membrane protein</topology>
    </subcellularLocation>
    <subcellularLocation>
        <location evidence="8">Cell membrane</location>
        <topology evidence="8">Multi-pass membrane protein</topology>
    </subcellularLocation>
</comment>
<evidence type="ECO:0000256" key="4">
    <source>
        <dbReference type="ARBA" id="ARBA00022519"/>
    </source>
</evidence>
<evidence type="ECO:0000256" key="6">
    <source>
        <dbReference type="ARBA" id="ARBA00022989"/>
    </source>
</evidence>
<feature type="transmembrane region" description="Helical" evidence="8">
    <location>
        <begin position="108"/>
        <end position="131"/>
    </location>
</feature>
<feature type="transmembrane region" description="Helical" evidence="8">
    <location>
        <begin position="47"/>
        <end position="69"/>
    </location>
</feature>
<evidence type="ECO:0000256" key="1">
    <source>
        <dbReference type="ARBA" id="ARBA00004429"/>
    </source>
</evidence>
<feature type="domain" description="ABC transmembrane type-1" evidence="9">
    <location>
        <begin position="43"/>
        <end position="224"/>
    </location>
</feature>
<dbReference type="AlphaFoldDB" id="A0A6J4IA03"/>
<proteinExistence type="inferred from homology"/>
<feature type="transmembrane region" description="Helical" evidence="8">
    <location>
        <begin position="370"/>
        <end position="391"/>
    </location>
</feature>
<feature type="domain" description="ABC transmembrane type-1" evidence="9">
    <location>
        <begin position="298"/>
        <end position="488"/>
    </location>
</feature>
<dbReference type="Pfam" id="PF00528">
    <property type="entry name" value="BPD_transp_1"/>
    <property type="match status" value="2"/>
</dbReference>